<keyword evidence="6 9" id="KW-1133">Transmembrane helix</keyword>
<name>A0A1M7I9K7_9FIRM</name>
<feature type="domain" description="Tripartite ATP-independent periplasmic transporters DctQ component" evidence="10">
    <location>
        <begin position="25"/>
        <end position="154"/>
    </location>
</feature>
<dbReference type="STRING" id="447595.SAMN05660826_00898"/>
<dbReference type="AlphaFoldDB" id="A0A1M7I9K7"/>
<dbReference type="EMBL" id="FRCR01000004">
    <property type="protein sequence ID" value="SHM37434.1"/>
    <property type="molecule type" value="Genomic_DNA"/>
</dbReference>
<dbReference type="Proteomes" id="UP000184375">
    <property type="component" value="Unassembled WGS sequence"/>
</dbReference>
<feature type="transmembrane region" description="Helical" evidence="9">
    <location>
        <begin position="87"/>
        <end position="108"/>
    </location>
</feature>
<evidence type="ECO:0000256" key="5">
    <source>
        <dbReference type="ARBA" id="ARBA00022692"/>
    </source>
</evidence>
<evidence type="ECO:0000256" key="4">
    <source>
        <dbReference type="ARBA" id="ARBA00022519"/>
    </source>
</evidence>
<keyword evidence="5 9" id="KW-0812">Transmembrane</keyword>
<evidence type="ECO:0000256" key="8">
    <source>
        <dbReference type="ARBA" id="ARBA00038436"/>
    </source>
</evidence>
<evidence type="ECO:0000313" key="11">
    <source>
        <dbReference type="EMBL" id="SHM37434.1"/>
    </source>
</evidence>
<gene>
    <name evidence="11" type="ORF">SAMN05660826_00898</name>
</gene>
<dbReference type="OrthoDB" id="45144at2"/>
<keyword evidence="4" id="KW-0997">Cell inner membrane</keyword>
<keyword evidence="2" id="KW-0813">Transport</keyword>
<dbReference type="InterPro" id="IPR055348">
    <property type="entry name" value="DctQ"/>
</dbReference>
<proteinExistence type="inferred from homology"/>
<evidence type="ECO:0000259" key="10">
    <source>
        <dbReference type="Pfam" id="PF04290"/>
    </source>
</evidence>
<comment type="subcellular location">
    <subcellularLocation>
        <location evidence="1">Cell inner membrane</location>
        <topology evidence="1">Multi-pass membrane protein</topology>
    </subcellularLocation>
</comment>
<reference evidence="12" key="1">
    <citation type="submission" date="2016-11" db="EMBL/GenBank/DDBJ databases">
        <authorList>
            <person name="Varghese N."/>
            <person name="Submissions S."/>
        </authorList>
    </citation>
    <scope>NUCLEOTIDE SEQUENCE [LARGE SCALE GENOMIC DNA]</scope>
    <source>
        <strain evidence="12">DSM 18802</strain>
    </source>
</reference>
<evidence type="ECO:0000256" key="1">
    <source>
        <dbReference type="ARBA" id="ARBA00004429"/>
    </source>
</evidence>
<sequence>MERRLIFKLNTILNYIGIAVMLFVMMITVIDISGRYFFNRPLAGTMELTELSLVIIVYLTLGYAEHFHEHVVIDTIYNLMPRNIQKFMYILGSLISLVTAVLLSYYLYLYAGKVVAGGYKTGVLGIRYYPVIYIASAGAACYALAIISNLCEFIKKEGNDKQL</sequence>
<dbReference type="GO" id="GO:0005886">
    <property type="term" value="C:plasma membrane"/>
    <property type="evidence" value="ECO:0007669"/>
    <property type="project" value="UniProtKB-SubCell"/>
</dbReference>
<organism evidence="11 12">
    <name type="scientific">Caldanaerovirga acetigignens</name>
    <dbReference type="NCBI Taxonomy" id="447595"/>
    <lineage>
        <taxon>Bacteria</taxon>
        <taxon>Bacillati</taxon>
        <taxon>Bacillota</taxon>
        <taxon>Clostridia</taxon>
        <taxon>Thermosediminibacterales</taxon>
        <taxon>Thermosediminibacteraceae</taxon>
        <taxon>Caldanaerovirga</taxon>
    </lineage>
</organism>
<keyword evidence="7 9" id="KW-0472">Membrane</keyword>
<feature type="transmembrane region" description="Helical" evidence="9">
    <location>
        <begin position="42"/>
        <end position="61"/>
    </location>
</feature>
<evidence type="ECO:0000256" key="3">
    <source>
        <dbReference type="ARBA" id="ARBA00022475"/>
    </source>
</evidence>
<feature type="transmembrane region" description="Helical" evidence="9">
    <location>
        <begin position="12"/>
        <end position="30"/>
    </location>
</feature>
<evidence type="ECO:0000256" key="9">
    <source>
        <dbReference type="SAM" id="Phobius"/>
    </source>
</evidence>
<evidence type="ECO:0000256" key="7">
    <source>
        <dbReference type="ARBA" id="ARBA00023136"/>
    </source>
</evidence>
<accession>A0A1M7I9K7</accession>
<keyword evidence="3" id="KW-1003">Cell membrane</keyword>
<evidence type="ECO:0000313" key="12">
    <source>
        <dbReference type="Proteomes" id="UP000184375"/>
    </source>
</evidence>
<dbReference type="InterPro" id="IPR007387">
    <property type="entry name" value="TRAP_DctQ"/>
</dbReference>
<dbReference type="PANTHER" id="PTHR35011">
    <property type="entry name" value="2,3-DIKETO-L-GULONATE TRAP TRANSPORTER SMALL PERMEASE PROTEIN YIAM"/>
    <property type="match status" value="1"/>
</dbReference>
<dbReference type="Pfam" id="PF04290">
    <property type="entry name" value="DctQ"/>
    <property type="match status" value="1"/>
</dbReference>
<keyword evidence="12" id="KW-1185">Reference proteome</keyword>
<evidence type="ECO:0000256" key="6">
    <source>
        <dbReference type="ARBA" id="ARBA00022989"/>
    </source>
</evidence>
<evidence type="ECO:0000256" key="2">
    <source>
        <dbReference type="ARBA" id="ARBA00022448"/>
    </source>
</evidence>
<dbReference type="RefSeq" id="WP_073255278.1">
    <property type="nucleotide sequence ID" value="NZ_FRCR01000004.1"/>
</dbReference>
<comment type="similarity">
    <text evidence="8">Belongs to the TRAP transporter small permease family.</text>
</comment>
<feature type="transmembrane region" description="Helical" evidence="9">
    <location>
        <begin position="128"/>
        <end position="151"/>
    </location>
</feature>
<protein>
    <submittedName>
        <fullName evidence="11">TRAP-type C4-dicarboxylate transport system, small permease component</fullName>
    </submittedName>
</protein>